<gene>
    <name evidence="1" type="ORF">SAMN04488045_2311</name>
</gene>
<evidence type="ECO:0000313" key="2">
    <source>
        <dbReference type="Proteomes" id="UP000236752"/>
    </source>
</evidence>
<organism evidence="1 2">
    <name type="scientific">Thalassococcus halodurans</name>
    <dbReference type="NCBI Taxonomy" id="373675"/>
    <lineage>
        <taxon>Bacteria</taxon>
        <taxon>Pseudomonadati</taxon>
        <taxon>Pseudomonadota</taxon>
        <taxon>Alphaproteobacteria</taxon>
        <taxon>Rhodobacterales</taxon>
        <taxon>Roseobacteraceae</taxon>
        <taxon>Thalassococcus</taxon>
    </lineage>
</organism>
<dbReference type="RefSeq" id="WP_146064530.1">
    <property type="nucleotide sequence ID" value="NZ_FNUZ01000003.1"/>
</dbReference>
<dbReference type="Gene3D" id="3.40.50.11890">
    <property type="match status" value="1"/>
</dbReference>
<dbReference type="Pfam" id="PF06050">
    <property type="entry name" value="HGD-D"/>
    <property type="match status" value="1"/>
</dbReference>
<evidence type="ECO:0000313" key="1">
    <source>
        <dbReference type="EMBL" id="SEG28795.1"/>
    </source>
</evidence>
<proteinExistence type="predicted"/>
<name>A0A1H5YZH0_9RHOB</name>
<dbReference type="Proteomes" id="UP000236752">
    <property type="component" value="Unassembled WGS sequence"/>
</dbReference>
<accession>A0A1H5YZH0</accession>
<sequence length="355" mass="37809">MSSYASLLKAFEERADGVVANGKPLVGVFGEGVPVPLITAMGGVVVDVKAPPLADAVDGPIESVVSKVTEPFLDPFAARFLHRFAAGAFDSFAALIFVRDDVAGLAAYQYASELRRQGQLTTKGPSLHLWNMLHTKSTASEVFNQAEQVRLVKELEQSLGARCDSNALNAAIISEAARHKIVGKLPSGGQQAFVARNAGRWLTAEVHNALLADLSLHAAQGPKIALTGTACDTPVLHAVCEAHGQIIADVQDYGRSAPFIHNAERMLTDLAGDALSMRAAPPDRFTRALQKATEDADLVVVSVDENDDAFGWEVPALKRATEDRGARFVNLGFRPFRPDSAWCTAASALISEALA</sequence>
<keyword evidence="2" id="KW-1185">Reference proteome</keyword>
<dbReference type="InterPro" id="IPR010327">
    <property type="entry name" value="FldB/FldC_alpha/beta"/>
</dbReference>
<reference evidence="1 2" key="1">
    <citation type="submission" date="2016-10" db="EMBL/GenBank/DDBJ databases">
        <authorList>
            <person name="de Groot N.N."/>
        </authorList>
    </citation>
    <scope>NUCLEOTIDE SEQUENCE [LARGE SCALE GENOMIC DNA]</scope>
    <source>
        <strain evidence="1 2">DSM 26915</strain>
    </source>
</reference>
<dbReference type="OrthoDB" id="7839725at2"/>
<protein>
    <submittedName>
        <fullName evidence="1">Benzoyl-CoA reductase/2-hydroxyglutaryl-CoA dehydratase subunit, BcrC/BadD/HgdB</fullName>
    </submittedName>
</protein>
<dbReference type="AlphaFoldDB" id="A0A1H5YZH0"/>
<dbReference type="EMBL" id="FNUZ01000003">
    <property type="protein sequence ID" value="SEG28795.1"/>
    <property type="molecule type" value="Genomic_DNA"/>
</dbReference>